<name>A0A562RNR8_9BACT</name>
<dbReference type="EMBL" id="VLLC01000012">
    <property type="protein sequence ID" value="TWI71834.1"/>
    <property type="molecule type" value="Genomic_DNA"/>
</dbReference>
<proteinExistence type="predicted"/>
<comment type="caution">
    <text evidence="1">The sequence shown here is derived from an EMBL/GenBank/DDBJ whole genome shotgun (WGS) entry which is preliminary data.</text>
</comment>
<keyword evidence="3" id="KW-1185">Reference proteome</keyword>
<dbReference type="OrthoDB" id="5423136at2"/>
<dbReference type="EMBL" id="VLLC01000016">
    <property type="protein sequence ID" value="TWI70715.1"/>
    <property type="molecule type" value="Genomic_DNA"/>
</dbReference>
<sequence>MSGKTYLLTTPTSCFFRLTIPVDLRNLFGKRELKKNLGKFPRSSAKDLAMILAGKFKVLFKKIRNDEKMKGISPDQIRQITEKFFQDGLQGIEDEFTCYQGGAFDAESRKERLAIIQDSIDESKDALSLGDYDHVHRAADRYLEDAGITADKESQDYRSLCRELLKTNIVLDEIHQKRMHGDY</sequence>
<dbReference type="RefSeq" id="WP_144684757.1">
    <property type="nucleotide sequence ID" value="NZ_VLLC01000012.1"/>
</dbReference>
<evidence type="ECO:0000313" key="3">
    <source>
        <dbReference type="Proteomes" id="UP000318307"/>
    </source>
</evidence>
<evidence type="ECO:0000313" key="1">
    <source>
        <dbReference type="EMBL" id="TWI70715.1"/>
    </source>
</evidence>
<dbReference type="AlphaFoldDB" id="A0A562RNR8"/>
<protein>
    <submittedName>
        <fullName evidence="1">Uncharacterized protein</fullName>
    </submittedName>
</protein>
<organism evidence="1 3">
    <name type="scientific">Desulfobotulus alkaliphilus</name>
    <dbReference type="NCBI Taxonomy" id="622671"/>
    <lineage>
        <taxon>Bacteria</taxon>
        <taxon>Pseudomonadati</taxon>
        <taxon>Thermodesulfobacteriota</taxon>
        <taxon>Desulfobacteria</taxon>
        <taxon>Desulfobacterales</taxon>
        <taxon>Desulfobacteraceae</taxon>
        <taxon>Desulfobotulus</taxon>
    </lineage>
</organism>
<evidence type="ECO:0000313" key="2">
    <source>
        <dbReference type="EMBL" id="TWI71834.1"/>
    </source>
</evidence>
<accession>A0A562RNR8</accession>
<gene>
    <name evidence="2" type="ORF">LZ24_01852</name>
    <name evidence="1" type="ORF">LZ24_02134</name>
</gene>
<dbReference type="Proteomes" id="UP000318307">
    <property type="component" value="Unassembled WGS sequence"/>
</dbReference>
<feature type="non-terminal residue" evidence="1">
    <location>
        <position position="183"/>
    </location>
</feature>
<reference evidence="1 3" key="1">
    <citation type="submission" date="2019-07" db="EMBL/GenBank/DDBJ databases">
        <title>Genome sequencing of 100 strains of the haloalkaliphilic chemolithoautotrophic sulfur-oxidizing bacterium Thioalkalivibrio.</title>
        <authorList>
            <person name="Muyzer G."/>
        </authorList>
    </citation>
    <scope>NUCLEOTIDE SEQUENCE [LARGE SCALE GENOMIC DNA]</scope>
    <source>
        <strain evidence="1 3">ASO4-4</strain>
    </source>
</reference>